<evidence type="ECO:0000313" key="4">
    <source>
        <dbReference type="Proteomes" id="UP000237752"/>
    </source>
</evidence>
<dbReference type="Gene3D" id="3.40.50.720">
    <property type="entry name" value="NAD(P)-binding Rossmann-like Domain"/>
    <property type="match status" value="1"/>
</dbReference>
<organism evidence="3 4">
    <name type="scientific">Antricoccus suffuscus</name>
    <dbReference type="NCBI Taxonomy" id="1629062"/>
    <lineage>
        <taxon>Bacteria</taxon>
        <taxon>Bacillati</taxon>
        <taxon>Actinomycetota</taxon>
        <taxon>Actinomycetes</taxon>
        <taxon>Geodermatophilales</taxon>
        <taxon>Antricoccaceae</taxon>
        <taxon>Antricoccus</taxon>
    </lineage>
</organism>
<dbReference type="InterPro" id="IPR013752">
    <property type="entry name" value="KPA_reductase"/>
</dbReference>
<protein>
    <submittedName>
        <fullName evidence="3">2-dehydropantoate 2-reductase</fullName>
    </submittedName>
</protein>
<dbReference type="InterPro" id="IPR013332">
    <property type="entry name" value="KPR_N"/>
</dbReference>
<reference evidence="3 4" key="1">
    <citation type="submission" date="2018-03" db="EMBL/GenBank/DDBJ databases">
        <title>Genomic Encyclopedia of Archaeal and Bacterial Type Strains, Phase II (KMG-II): from individual species to whole genera.</title>
        <authorList>
            <person name="Goeker M."/>
        </authorList>
    </citation>
    <scope>NUCLEOTIDE SEQUENCE [LARGE SCALE GENOMIC DNA]</scope>
    <source>
        <strain evidence="3 4">DSM 100065</strain>
    </source>
</reference>
<dbReference type="InterPro" id="IPR036291">
    <property type="entry name" value="NAD(P)-bd_dom_sf"/>
</dbReference>
<gene>
    <name evidence="3" type="ORF">CLV47_10839</name>
</gene>
<dbReference type="OrthoDB" id="9796561at2"/>
<feature type="domain" description="Ketopantoate reductase C-terminal" evidence="2">
    <location>
        <begin position="194"/>
        <end position="315"/>
    </location>
</feature>
<keyword evidence="4" id="KW-1185">Reference proteome</keyword>
<evidence type="ECO:0000259" key="1">
    <source>
        <dbReference type="Pfam" id="PF02558"/>
    </source>
</evidence>
<evidence type="ECO:0000313" key="3">
    <source>
        <dbReference type="EMBL" id="PRZ41680.1"/>
    </source>
</evidence>
<dbReference type="InterPro" id="IPR013328">
    <property type="entry name" value="6PGD_dom2"/>
</dbReference>
<dbReference type="SUPFAM" id="SSF51735">
    <property type="entry name" value="NAD(P)-binding Rossmann-fold domains"/>
    <property type="match status" value="1"/>
</dbReference>
<proteinExistence type="predicted"/>
<dbReference type="SUPFAM" id="SSF48179">
    <property type="entry name" value="6-phosphogluconate dehydrogenase C-terminal domain-like"/>
    <property type="match status" value="1"/>
</dbReference>
<dbReference type="Gene3D" id="1.10.1040.10">
    <property type="entry name" value="N-(1-d-carboxylethyl)-l-norvaline Dehydrogenase, domain 2"/>
    <property type="match status" value="1"/>
</dbReference>
<dbReference type="InterPro" id="IPR008927">
    <property type="entry name" value="6-PGluconate_DH-like_C_sf"/>
</dbReference>
<feature type="domain" description="Ketopantoate reductase N-terminal" evidence="1">
    <location>
        <begin position="5"/>
        <end position="163"/>
    </location>
</feature>
<sequence>MTRYIVIGAGAVGGTLGGKLTQHGIDAVLIARGEHGQALVESGLRLRTPDENLTLPVAAATGPTGVRLRRDDVIVIATKTHQAADALTQWADQPVYDGETVAGTAGELLPVLTMLNGVASELLALRYFRLVYGVCIWLPAVHLEPGEVIARSAPVPGLFHIGRYPASASADTALLEQIKADWTKAGFAIQLPADVMEWKYNKLLSNIVNAIQALVGKNGDFASIVKQARAEASGVLDAAGIAYASREMEAELRAIGPKVRPVPGEPDELGGSSWQSLARGTGNIETDYLNGEIALIARQHGLAAPINTKIASLARIAAATGQRPGDISADELATILGI</sequence>
<dbReference type="Pfam" id="PF02558">
    <property type="entry name" value="ApbA"/>
    <property type="match status" value="1"/>
</dbReference>
<dbReference type="Proteomes" id="UP000237752">
    <property type="component" value="Unassembled WGS sequence"/>
</dbReference>
<dbReference type="RefSeq" id="WP_106349080.1">
    <property type="nucleotide sequence ID" value="NZ_PVUE01000008.1"/>
</dbReference>
<comment type="caution">
    <text evidence="3">The sequence shown here is derived from an EMBL/GenBank/DDBJ whole genome shotgun (WGS) entry which is preliminary data.</text>
</comment>
<name>A0A2T0ZZB8_9ACTN</name>
<dbReference type="Pfam" id="PF08546">
    <property type="entry name" value="ApbA_C"/>
    <property type="match status" value="1"/>
</dbReference>
<evidence type="ECO:0000259" key="2">
    <source>
        <dbReference type="Pfam" id="PF08546"/>
    </source>
</evidence>
<dbReference type="AlphaFoldDB" id="A0A2T0ZZB8"/>
<dbReference type="EMBL" id="PVUE01000008">
    <property type="protein sequence ID" value="PRZ41680.1"/>
    <property type="molecule type" value="Genomic_DNA"/>
</dbReference>
<accession>A0A2T0ZZB8</accession>